<dbReference type="InterPro" id="IPR004360">
    <property type="entry name" value="Glyas_Fos-R_dOase_dom"/>
</dbReference>
<dbReference type="InterPro" id="IPR029068">
    <property type="entry name" value="Glyas_Bleomycin-R_OHBP_Dase"/>
</dbReference>
<evidence type="ECO:0000313" key="2">
    <source>
        <dbReference type="EMBL" id="QTD55012.1"/>
    </source>
</evidence>
<dbReference type="RefSeq" id="WP_207986839.1">
    <property type="nucleotide sequence ID" value="NZ_CP071794.1"/>
</dbReference>
<dbReference type="SUPFAM" id="SSF54593">
    <property type="entry name" value="Glyoxalase/Bleomycin resistance protein/Dihydroxybiphenyl dioxygenase"/>
    <property type="match status" value="2"/>
</dbReference>
<dbReference type="CDD" id="cd07247">
    <property type="entry name" value="SgaA_N_like"/>
    <property type="match status" value="1"/>
</dbReference>
<dbReference type="Pfam" id="PF00903">
    <property type="entry name" value="Glyoxalase"/>
    <property type="match status" value="1"/>
</dbReference>
<dbReference type="InterPro" id="IPR052164">
    <property type="entry name" value="Anthracycline_SecMetBiosynth"/>
</dbReference>
<dbReference type="PROSITE" id="PS51819">
    <property type="entry name" value="VOC"/>
    <property type="match status" value="2"/>
</dbReference>
<keyword evidence="3" id="KW-1185">Reference proteome</keyword>
<organism evidence="2 3">
    <name type="scientific">Parasphingorhabdus cellanae</name>
    <dbReference type="NCBI Taxonomy" id="2806553"/>
    <lineage>
        <taxon>Bacteria</taxon>
        <taxon>Pseudomonadati</taxon>
        <taxon>Pseudomonadota</taxon>
        <taxon>Alphaproteobacteria</taxon>
        <taxon>Sphingomonadales</taxon>
        <taxon>Sphingomonadaceae</taxon>
        <taxon>Parasphingorhabdus</taxon>
    </lineage>
</organism>
<dbReference type="PANTHER" id="PTHR33993">
    <property type="entry name" value="GLYOXALASE-RELATED"/>
    <property type="match status" value="1"/>
</dbReference>
<name>A0ABX7T2I3_9SPHN</name>
<proteinExistence type="predicted"/>
<evidence type="ECO:0000313" key="3">
    <source>
        <dbReference type="Proteomes" id="UP000663923"/>
    </source>
</evidence>
<dbReference type="EMBL" id="CP071794">
    <property type="protein sequence ID" value="QTD55012.1"/>
    <property type="molecule type" value="Genomic_DNA"/>
</dbReference>
<protein>
    <submittedName>
        <fullName evidence="2">VOC family protein</fullName>
    </submittedName>
</protein>
<dbReference type="Proteomes" id="UP000663923">
    <property type="component" value="Chromosome"/>
</dbReference>
<feature type="domain" description="VOC" evidence="1">
    <location>
        <begin position="137"/>
        <end position="254"/>
    </location>
</feature>
<dbReference type="PANTHER" id="PTHR33993:SF14">
    <property type="entry name" value="GB|AAF24581.1"/>
    <property type="match status" value="1"/>
</dbReference>
<evidence type="ECO:0000259" key="1">
    <source>
        <dbReference type="PROSITE" id="PS51819"/>
    </source>
</evidence>
<dbReference type="Gene3D" id="3.10.180.10">
    <property type="entry name" value="2,3-Dihydroxybiphenyl 1,2-Dioxygenase, domain 1"/>
    <property type="match status" value="2"/>
</dbReference>
<reference evidence="2 3" key="1">
    <citation type="submission" date="2021-03" db="EMBL/GenBank/DDBJ databases">
        <title>Complete genome of Parasphingorhabdus_sp.JHSY0214.</title>
        <authorList>
            <person name="Yoo J.H."/>
            <person name="Bae J.W."/>
        </authorList>
    </citation>
    <scope>NUCLEOTIDE SEQUENCE [LARGE SCALE GENOMIC DNA]</scope>
    <source>
        <strain evidence="2 3">JHSY0214</strain>
    </source>
</reference>
<dbReference type="InterPro" id="IPR037523">
    <property type="entry name" value="VOC_core"/>
</dbReference>
<accession>A0ABX7T2I3</accession>
<feature type="domain" description="VOC" evidence="1">
    <location>
        <begin position="6"/>
        <end position="128"/>
    </location>
</feature>
<gene>
    <name evidence="2" type="ORF">J4G78_12315</name>
</gene>
<sequence length="256" mass="27736">MSEQSPMGHIVWHDLLTTDIGKARHFYSELLGWDYAVEHATEFVWKSGEADYPLILKGGEAHGGFIEIEPDRSSRWLAFVAVDDVDAAVERSRLLGATMEKPPFDIPGVGRSAVVCDPQGAAICPYVASHDYPPPTGIFIWDDLLTADAGAASSFYKDLCLWSAQQTETDDMGLYTRFSASDSSLVAGILTMPKGVKIAAQWVPYIDVADVDAVAQKALSLNAQVVIPPKTNEAIGPFVLLRDPTGALFGLLQPAR</sequence>